<reference evidence="3 4" key="1">
    <citation type="submission" date="2018-11" db="EMBL/GenBank/DDBJ databases">
        <authorList>
            <consortium name="Pathogen Informatics"/>
        </authorList>
    </citation>
    <scope>NUCLEOTIDE SEQUENCE [LARGE SCALE GENOMIC DNA]</scope>
</reference>
<dbReference type="EMBL" id="UYRU01087748">
    <property type="protein sequence ID" value="VDN35806.1"/>
    <property type="molecule type" value="Genomic_DNA"/>
</dbReference>
<feature type="region of interest" description="Disordered" evidence="2">
    <location>
        <begin position="74"/>
        <end position="130"/>
    </location>
</feature>
<gene>
    <name evidence="3" type="ORF">DILT_LOCUS16874</name>
</gene>
<evidence type="ECO:0000256" key="1">
    <source>
        <dbReference type="SAM" id="Coils"/>
    </source>
</evidence>
<name>A0A3P7QY41_DIBLA</name>
<feature type="non-terminal residue" evidence="3">
    <location>
        <position position="130"/>
    </location>
</feature>
<evidence type="ECO:0000256" key="2">
    <source>
        <dbReference type="SAM" id="MobiDB-lite"/>
    </source>
</evidence>
<organism evidence="3 4">
    <name type="scientific">Dibothriocephalus latus</name>
    <name type="common">Fish tapeworm</name>
    <name type="synonym">Diphyllobothrium latum</name>
    <dbReference type="NCBI Taxonomy" id="60516"/>
    <lineage>
        <taxon>Eukaryota</taxon>
        <taxon>Metazoa</taxon>
        <taxon>Spiralia</taxon>
        <taxon>Lophotrochozoa</taxon>
        <taxon>Platyhelminthes</taxon>
        <taxon>Cestoda</taxon>
        <taxon>Eucestoda</taxon>
        <taxon>Diphyllobothriidea</taxon>
        <taxon>Diphyllobothriidae</taxon>
        <taxon>Dibothriocephalus</taxon>
    </lineage>
</organism>
<protein>
    <submittedName>
        <fullName evidence="3">Uncharacterized protein</fullName>
    </submittedName>
</protein>
<keyword evidence="1" id="KW-0175">Coiled coil</keyword>
<evidence type="ECO:0000313" key="3">
    <source>
        <dbReference type="EMBL" id="VDN35806.1"/>
    </source>
</evidence>
<accession>A0A3P7QY41</accession>
<keyword evidence="4" id="KW-1185">Reference proteome</keyword>
<feature type="coiled-coil region" evidence="1">
    <location>
        <begin position="32"/>
        <end position="59"/>
    </location>
</feature>
<feature type="compositionally biased region" description="Polar residues" evidence="2">
    <location>
        <begin position="96"/>
        <end position="118"/>
    </location>
</feature>
<dbReference type="AlphaFoldDB" id="A0A3P7QY41"/>
<proteinExistence type="predicted"/>
<sequence length="130" mass="14164">MSLVLNFALSEEKIVLLLFLLNALKRWISRFVQDWNTRLADYNSMVKNLEKSVREGKKRSIALPAGLSSTSIAFSLPASSNPTKKHQRPSGVEGETPQTAPSSSAIQASNTGGSSHTSCFLPFSPLFARP</sequence>
<evidence type="ECO:0000313" key="4">
    <source>
        <dbReference type="Proteomes" id="UP000281553"/>
    </source>
</evidence>
<dbReference type="Proteomes" id="UP000281553">
    <property type="component" value="Unassembled WGS sequence"/>
</dbReference>